<dbReference type="SUPFAM" id="SSF46785">
    <property type="entry name" value="Winged helix' DNA-binding domain"/>
    <property type="match status" value="1"/>
</dbReference>
<dbReference type="PANTHER" id="PTHR39168">
    <property type="entry name" value="TRANSCRIPTIONAL REGULATOR-RELATED"/>
    <property type="match status" value="1"/>
</dbReference>
<keyword evidence="2" id="KW-0238">DNA-binding</keyword>
<dbReference type="EMBL" id="JAUSVX010000021">
    <property type="protein sequence ID" value="MDQ0474266.1"/>
    <property type="molecule type" value="Genomic_DNA"/>
</dbReference>
<reference evidence="2 3" key="1">
    <citation type="submission" date="2023-07" db="EMBL/GenBank/DDBJ databases">
        <title>Genomic Encyclopedia of Type Strains, Phase IV (KMG-IV): sequencing the most valuable type-strain genomes for metagenomic binning, comparative biology and taxonomic classification.</title>
        <authorList>
            <person name="Goeker M."/>
        </authorList>
    </citation>
    <scope>NUCLEOTIDE SEQUENCE [LARGE SCALE GENOMIC DNA]</scope>
    <source>
        <strain evidence="2 3">DSM 19619</strain>
    </source>
</reference>
<gene>
    <name evidence="2" type="ORF">QO011_007306</name>
</gene>
<dbReference type="PROSITE" id="PS50987">
    <property type="entry name" value="HTH_ARSR_2"/>
    <property type="match status" value="1"/>
</dbReference>
<dbReference type="Gene3D" id="1.10.10.10">
    <property type="entry name" value="Winged helix-like DNA-binding domain superfamily/Winged helix DNA-binding domain"/>
    <property type="match status" value="1"/>
</dbReference>
<dbReference type="SMART" id="SM00418">
    <property type="entry name" value="HTH_ARSR"/>
    <property type="match status" value="1"/>
</dbReference>
<dbReference type="GO" id="GO:0003677">
    <property type="term" value="F:DNA binding"/>
    <property type="evidence" value="ECO:0007669"/>
    <property type="project" value="UniProtKB-KW"/>
</dbReference>
<proteinExistence type="predicted"/>
<organism evidence="2 3">
    <name type="scientific">Labrys wisconsinensis</name>
    <dbReference type="NCBI Taxonomy" id="425677"/>
    <lineage>
        <taxon>Bacteria</taxon>
        <taxon>Pseudomonadati</taxon>
        <taxon>Pseudomonadota</taxon>
        <taxon>Alphaproteobacteria</taxon>
        <taxon>Hyphomicrobiales</taxon>
        <taxon>Xanthobacteraceae</taxon>
        <taxon>Labrys</taxon>
    </lineage>
</organism>
<evidence type="ECO:0000313" key="3">
    <source>
        <dbReference type="Proteomes" id="UP001242480"/>
    </source>
</evidence>
<protein>
    <submittedName>
        <fullName evidence="2">DNA-binding transcriptional ArsR family regulator</fullName>
    </submittedName>
</protein>
<evidence type="ECO:0000313" key="2">
    <source>
        <dbReference type="EMBL" id="MDQ0474266.1"/>
    </source>
</evidence>
<dbReference type="InterPro" id="IPR001845">
    <property type="entry name" value="HTH_ArsR_DNA-bd_dom"/>
</dbReference>
<dbReference type="PANTHER" id="PTHR39168:SF2">
    <property type="entry name" value="HTH-TYPE TRANSCRIPTIONAL REGULATOR CMTR"/>
    <property type="match status" value="1"/>
</dbReference>
<dbReference type="InterPro" id="IPR052543">
    <property type="entry name" value="HTH_Metal-responsive_Reg"/>
</dbReference>
<keyword evidence="3" id="KW-1185">Reference proteome</keyword>
<evidence type="ECO:0000259" key="1">
    <source>
        <dbReference type="PROSITE" id="PS50987"/>
    </source>
</evidence>
<dbReference type="Proteomes" id="UP001242480">
    <property type="component" value="Unassembled WGS sequence"/>
</dbReference>
<dbReference type="InterPro" id="IPR036390">
    <property type="entry name" value="WH_DNA-bd_sf"/>
</dbReference>
<dbReference type="NCBIfam" id="NF033788">
    <property type="entry name" value="HTH_metalloreg"/>
    <property type="match status" value="1"/>
</dbReference>
<sequence length="244" mass="25925">MDDIKAAAEIARLLADPVRLTILHFLTWGPASVAELVALTGASQPNVSNHLKLLRERGMVLGDKTGRQIVYRLASPAVAELFNALSWAALGKAEPASLPATGALVQARTCYDHLAGRLGVALLQGLVAARAITEPREAWDTIEPGPSADGVLQRLGIDLDEAGRDGTRRRFAFACPDWSEHGHSHLGGLLGAVLCEHCRKAGWIERNAATRAVQLTPSGADALEWLIGRDGRSAVGEGARTRAP</sequence>
<feature type="domain" description="HTH arsR-type" evidence="1">
    <location>
        <begin position="1"/>
        <end position="93"/>
    </location>
</feature>
<dbReference type="InterPro" id="IPR036388">
    <property type="entry name" value="WH-like_DNA-bd_sf"/>
</dbReference>
<dbReference type="Pfam" id="PF01022">
    <property type="entry name" value="HTH_5"/>
    <property type="match status" value="1"/>
</dbReference>
<accession>A0ABU0JJ02</accession>
<dbReference type="RefSeq" id="WP_307283602.1">
    <property type="nucleotide sequence ID" value="NZ_JAUSVX010000021.1"/>
</dbReference>
<name>A0ABU0JJ02_9HYPH</name>
<dbReference type="PRINTS" id="PR00778">
    <property type="entry name" value="HTHARSR"/>
</dbReference>
<comment type="caution">
    <text evidence="2">The sequence shown here is derived from an EMBL/GenBank/DDBJ whole genome shotgun (WGS) entry which is preliminary data.</text>
</comment>
<dbReference type="CDD" id="cd00090">
    <property type="entry name" value="HTH_ARSR"/>
    <property type="match status" value="1"/>
</dbReference>
<dbReference type="InterPro" id="IPR011991">
    <property type="entry name" value="ArsR-like_HTH"/>
</dbReference>